<evidence type="ECO:0000256" key="3">
    <source>
        <dbReference type="ARBA" id="ARBA00022679"/>
    </source>
</evidence>
<dbReference type="InterPro" id="IPR001216">
    <property type="entry name" value="P-phosphate_BS"/>
</dbReference>
<dbReference type="FunFam" id="3.40.50.1100:FF:000011">
    <property type="entry name" value="Cysteine synthase (o-acetylserine)"/>
    <property type="match status" value="1"/>
</dbReference>
<dbReference type="NCBIfam" id="NF007989">
    <property type="entry name" value="PRK10717.1"/>
    <property type="match status" value="1"/>
</dbReference>
<dbReference type="OrthoDB" id="9805733at2"/>
<comment type="cofactor">
    <cofactor evidence="1">
        <name>pyridoxal 5'-phosphate</name>
        <dbReference type="ChEBI" id="CHEBI:597326"/>
    </cofactor>
</comment>
<comment type="pathway">
    <text evidence="6">Amino-acid biosynthesis.</text>
</comment>
<keyword evidence="2" id="KW-0028">Amino-acid biosynthesis</keyword>
<keyword evidence="3" id="KW-0808">Transferase</keyword>
<dbReference type="GO" id="GO:0016765">
    <property type="term" value="F:transferase activity, transferring alkyl or aryl (other than methyl) groups"/>
    <property type="evidence" value="ECO:0007669"/>
    <property type="project" value="UniProtKB-ARBA"/>
</dbReference>
<name>A0A364NV62_9PROT</name>
<dbReference type="CDD" id="cd01561">
    <property type="entry name" value="CBS_like"/>
    <property type="match status" value="1"/>
</dbReference>
<keyword evidence="5" id="KW-0809">Transit peptide</keyword>
<evidence type="ECO:0000259" key="7">
    <source>
        <dbReference type="Pfam" id="PF00291"/>
    </source>
</evidence>
<comment type="caution">
    <text evidence="8">The sequence shown here is derived from an EMBL/GenBank/DDBJ whole genome shotgun (WGS) entry which is preliminary data.</text>
</comment>
<evidence type="ECO:0000256" key="1">
    <source>
        <dbReference type="ARBA" id="ARBA00001933"/>
    </source>
</evidence>
<dbReference type="Pfam" id="PF00291">
    <property type="entry name" value="PALP"/>
    <property type="match status" value="1"/>
</dbReference>
<dbReference type="RefSeq" id="WP_112146561.1">
    <property type="nucleotide sequence ID" value="NZ_PGTO01000015.1"/>
</dbReference>
<evidence type="ECO:0000313" key="8">
    <source>
        <dbReference type="EMBL" id="RAU20956.1"/>
    </source>
</evidence>
<dbReference type="InterPro" id="IPR050214">
    <property type="entry name" value="Cys_Synth/Cystath_Beta-Synth"/>
</dbReference>
<dbReference type="InterPro" id="IPR001926">
    <property type="entry name" value="TrpB-like_PALP"/>
</dbReference>
<dbReference type="GO" id="GO:0006535">
    <property type="term" value="P:cysteine biosynthetic process from serine"/>
    <property type="evidence" value="ECO:0007669"/>
    <property type="project" value="InterPro"/>
</dbReference>
<evidence type="ECO:0000256" key="6">
    <source>
        <dbReference type="ARBA" id="ARBA00029440"/>
    </source>
</evidence>
<gene>
    <name evidence="8" type="ORF">CU669_15955</name>
</gene>
<dbReference type="AlphaFoldDB" id="A0A364NV62"/>
<dbReference type="Proteomes" id="UP000251075">
    <property type="component" value="Unassembled WGS sequence"/>
</dbReference>
<reference evidence="8 9" key="1">
    <citation type="submission" date="2017-11" db="EMBL/GenBank/DDBJ databases">
        <title>Draft genome sequence of magnetotactic bacterium Magnetospirillum kuznetsovii LBB-42.</title>
        <authorList>
            <person name="Grouzdev D.S."/>
            <person name="Rysina M.S."/>
            <person name="Baslerov R.V."/>
            <person name="Koziaeva V."/>
        </authorList>
    </citation>
    <scope>NUCLEOTIDE SEQUENCE [LARGE SCALE GENOMIC DNA]</scope>
    <source>
        <strain evidence="8 9">LBB-42</strain>
    </source>
</reference>
<feature type="domain" description="Tryptophan synthase beta chain-like PALP" evidence="7">
    <location>
        <begin position="9"/>
        <end position="306"/>
    </location>
</feature>
<accession>A0A364NV62</accession>
<organism evidence="8 9">
    <name type="scientific">Paramagnetospirillum kuznetsovii</name>
    <dbReference type="NCBI Taxonomy" id="2053833"/>
    <lineage>
        <taxon>Bacteria</taxon>
        <taxon>Pseudomonadati</taxon>
        <taxon>Pseudomonadota</taxon>
        <taxon>Alphaproteobacteria</taxon>
        <taxon>Rhodospirillales</taxon>
        <taxon>Magnetospirillaceae</taxon>
        <taxon>Paramagnetospirillum</taxon>
    </lineage>
</organism>
<evidence type="ECO:0000256" key="4">
    <source>
        <dbReference type="ARBA" id="ARBA00022898"/>
    </source>
</evidence>
<keyword evidence="9" id="KW-1185">Reference proteome</keyword>
<evidence type="ECO:0000256" key="5">
    <source>
        <dbReference type="ARBA" id="ARBA00022946"/>
    </source>
</evidence>
<sequence>MDIRDGFLDAIGNTPLIRLKRASEETGCAILGKAEFLNPGGSVKDRAALAMVRDAEAKGLLKPGGVIVEGTAGNTGIGLCLVGNALGYRTVIVMPETQSQEKKDMLRLIGADLRLVPALPYANPGNYVRYSETLAAELAKSEPNGVLWANQFDNTANRMGHFHTTGQEIWRQTDGKVDAFTCAVGTGGTLAGTGMALKEKNRDVKIVLADPMGSALYNHYAHGELKAEGTSITEGIGQGRITKNLLDAPIDDQLRITDEEALPLIFNLVKEEGLVLGGSSGINVMAAIKVARMLGPGHTVVTVLCDYGTRYQSKLFNPAFLRERDLPVPDWLG</sequence>
<dbReference type="InterPro" id="IPR036052">
    <property type="entry name" value="TrpB-like_PALP_sf"/>
</dbReference>
<dbReference type="PANTHER" id="PTHR10314">
    <property type="entry name" value="CYSTATHIONINE BETA-SYNTHASE"/>
    <property type="match status" value="1"/>
</dbReference>
<keyword evidence="4" id="KW-0663">Pyridoxal phosphate</keyword>
<dbReference type="EMBL" id="PGTO01000015">
    <property type="protein sequence ID" value="RAU20956.1"/>
    <property type="molecule type" value="Genomic_DNA"/>
</dbReference>
<dbReference type="Gene3D" id="3.40.50.1100">
    <property type="match status" value="2"/>
</dbReference>
<proteinExistence type="predicted"/>
<protein>
    <submittedName>
        <fullName evidence="8">Cysteine synthase A</fullName>
    </submittedName>
</protein>
<dbReference type="SUPFAM" id="SSF53686">
    <property type="entry name" value="Tryptophan synthase beta subunit-like PLP-dependent enzymes"/>
    <property type="match status" value="1"/>
</dbReference>
<evidence type="ECO:0000256" key="2">
    <source>
        <dbReference type="ARBA" id="ARBA00022605"/>
    </source>
</evidence>
<evidence type="ECO:0000313" key="9">
    <source>
        <dbReference type="Proteomes" id="UP000251075"/>
    </source>
</evidence>
<dbReference type="PROSITE" id="PS00901">
    <property type="entry name" value="CYS_SYNTHASE"/>
    <property type="match status" value="1"/>
</dbReference>